<dbReference type="RefSeq" id="WP_227118272.1">
    <property type="nucleotide sequence ID" value="NZ_LT598928.1"/>
</dbReference>
<feature type="domain" description="Tetrapyrrole methylase" evidence="7">
    <location>
        <begin position="324"/>
        <end position="457"/>
    </location>
</feature>
<gene>
    <name evidence="8" type="ORF">KM92DES2_11135</name>
</gene>
<evidence type="ECO:0000313" key="8">
    <source>
        <dbReference type="EMBL" id="SBV99002.1"/>
    </source>
</evidence>
<evidence type="ECO:0000256" key="6">
    <source>
        <dbReference type="SAM" id="MobiDB-lite"/>
    </source>
</evidence>
<evidence type="ECO:0000256" key="5">
    <source>
        <dbReference type="ARBA" id="ARBA00022691"/>
    </source>
</evidence>
<dbReference type="NCBIfam" id="TIGR02469">
    <property type="entry name" value="CbiT"/>
    <property type="match status" value="1"/>
</dbReference>
<dbReference type="AlphaFoldDB" id="A0A212JHU0"/>
<comment type="pathway">
    <text evidence="1">Cofactor biosynthesis; adenosylcobalamin biosynthesis.</text>
</comment>
<dbReference type="PANTHER" id="PTHR43182">
    <property type="entry name" value="COBALT-PRECORRIN-6B C(15)-METHYLTRANSFERASE (DECARBOXYLATING)"/>
    <property type="match status" value="1"/>
</dbReference>
<dbReference type="GO" id="GO:0008276">
    <property type="term" value="F:protein methyltransferase activity"/>
    <property type="evidence" value="ECO:0007669"/>
    <property type="project" value="InterPro"/>
</dbReference>
<dbReference type="Pfam" id="PF00590">
    <property type="entry name" value="TP_methylase"/>
    <property type="match status" value="1"/>
</dbReference>
<reference evidence="8" key="1">
    <citation type="submission" date="2016-04" db="EMBL/GenBank/DDBJ databases">
        <authorList>
            <person name="Evans L.H."/>
            <person name="Alamgir A."/>
            <person name="Owens N."/>
            <person name="Weber N.D."/>
            <person name="Virtaneva K."/>
            <person name="Barbian K."/>
            <person name="Babar A."/>
            <person name="Rosenke K."/>
        </authorList>
    </citation>
    <scope>NUCLEOTIDE SEQUENCE</scope>
    <source>
        <strain evidence="8">92-2</strain>
    </source>
</reference>
<feature type="region of interest" description="Disordered" evidence="6">
    <location>
        <begin position="1"/>
        <end position="76"/>
    </location>
</feature>
<dbReference type="NCBIfam" id="TIGR02467">
    <property type="entry name" value="CbiE"/>
    <property type="match status" value="1"/>
</dbReference>
<dbReference type="SUPFAM" id="SSF53335">
    <property type="entry name" value="S-adenosyl-L-methionine-dependent methyltransferases"/>
    <property type="match status" value="1"/>
</dbReference>
<proteinExistence type="predicted"/>
<accession>A0A212JHU0</accession>
<feature type="compositionally biased region" description="Low complexity" evidence="6">
    <location>
        <begin position="64"/>
        <end position="76"/>
    </location>
</feature>
<name>A0A212JHU0_9BACT</name>
<keyword evidence="5" id="KW-0949">S-adenosyl-L-methionine</keyword>
<dbReference type="Pfam" id="PF01135">
    <property type="entry name" value="PCMT"/>
    <property type="match status" value="1"/>
</dbReference>
<keyword evidence="4 8" id="KW-0808">Transferase</keyword>
<dbReference type="Gene3D" id="3.40.50.150">
    <property type="entry name" value="Vaccinia Virus protein VP39"/>
    <property type="match status" value="1"/>
</dbReference>
<organism evidence="8">
    <name type="scientific">uncultured Desulfovibrio sp</name>
    <dbReference type="NCBI Taxonomy" id="167968"/>
    <lineage>
        <taxon>Bacteria</taxon>
        <taxon>Pseudomonadati</taxon>
        <taxon>Thermodesulfobacteriota</taxon>
        <taxon>Desulfovibrionia</taxon>
        <taxon>Desulfovibrionales</taxon>
        <taxon>Desulfovibrionaceae</taxon>
        <taxon>Desulfovibrio</taxon>
        <taxon>environmental samples</taxon>
    </lineage>
</organism>
<feature type="compositionally biased region" description="Low complexity" evidence="6">
    <location>
        <begin position="135"/>
        <end position="155"/>
    </location>
</feature>
<dbReference type="InterPro" id="IPR000878">
    <property type="entry name" value="4pyrrol_Mease"/>
</dbReference>
<evidence type="ECO:0000256" key="2">
    <source>
        <dbReference type="ARBA" id="ARBA00022573"/>
    </source>
</evidence>
<dbReference type="InterPro" id="IPR014776">
    <property type="entry name" value="4pyrrole_Mease_sub2"/>
</dbReference>
<dbReference type="Gene3D" id="3.30.950.10">
    <property type="entry name" value="Methyltransferase, Cobalt-precorrin-4 Transmethylase, Domain 2"/>
    <property type="match status" value="1"/>
</dbReference>
<protein>
    <submittedName>
        <fullName evidence="8">Precorrin-6y C5,15-methyltransferase (Decarboxylating), CbiE subunit</fullName>
    </submittedName>
</protein>
<dbReference type="GO" id="GO:0009236">
    <property type="term" value="P:cobalamin biosynthetic process"/>
    <property type="evidence" value="ECO:0007669"/>
    <property type="project" value="UniProtKB-UniPathway"/>
</dbReference>
<dbReference type="SUPFAM" id="SSF53790">
    <property type="entry name" value="Tetrapyrrole methylase"/>
    <property type="match status" value="1"/>
</dbReference>
<dbReference type="InterPro" id="IPR029063">
    <property type="entry name" value="SAM-dependent_MTases_sf"/>
</dbReference>
<feature type="region of interest" description="Disordered" evidence="6">
    <location>
        <begin position="110"/>
        <end position="155"/>
    </location>
</feature>
<dbReference type="PANTHER" id="PTHR43182:SF1">
    <property type="entry name" value="COBALT-PRECORRIN-7 C(5)-METHYLTRANSFERASE"/>
    <property type="match status" value="1"/>
</dbReference>
<feature type="compositionally biased region" description="Acidic residues" evidence="6">
    <location>
        <begin position="121"/>
        <end position="132"/>
    </location>
</feature>
<evidence type="ECO:0000256" key="3">
    <source>
        <dbReference type="ARBA" id="ARBA00022603"/>
    </source>
</evidence>
<keyword evidence="2" id="KW-0169">Cobalamin biosynthesis</keyword>
<dbReference type="CDD" id="cd02440">
    <property type="entry name" value="AdoMet_MTases"/>
    <property type="match status" value="1"/>
</dbReference>
<evidence type="ECO:0000256" key="1">
    <source>
        <dbReference type="ARBA" id="ARBA00004953"/>
    </source>
</evidence>
<dbReference type="EMBL" id="FLUP01000001">
    <property type="protein sequence ID" value="SBV99002.1"/>
    <property type="molecule type" value="Genomic_DNA"/>
</dbReference>
<sequence length="683" mass="70440">MKQQVSLPGFAVPTHTPDTQTRDDDAANAVPAEALAAGLLETPGEHSAEEPITHATADVDEQAADSPEFPADDPAAAPNICAVAEPAATCNAADADTARVDAPITADEALPCADNANTETADADASDSDEPLLMDSAPASTDAAPATPAELPAESAATAATNTLAANTAQAAPEAESAPAITAPAAATPASPAVAGTAEQDDWPPMSEMLQSFFVFEPTTVAPEPITVMGLDCARPRGLAGLAEAQRQLAEQADVICAGRMLLEEFSGSSLESSNGATGGATSGTDGSSTESHPAGDQENPPAAGPALKARLLPLTTPLEPLLTRLSQLRAAGERVLVLADGDPLLFGIGATLVRRMGPDAVRLLPAVSSLQQACARLSLPWHKVICLSLHGRDDLRPLNVACGKNAPLCILTDARMSPDVLARHLLDRGVDWFDAHIFERMGAADECVSHLSLADAAGREFGPACTMVLIPMAPARRPHLGLDADQLAVDRGLISKKPVRAAALALLRIEAGHVVWDLGSGSGAVALEASVLAHEGRVIAVERSAGRAMGIQENRRRFGAANVEVRLGQAPDCLPGLPDPQRVFIGGGLSGDDGDDILGHVCLRLPVGGRVVVSCVLLDSFSLCRRFFEDMGWPVEILQISASEGKSLGGDVHLAAMNPVFLLAAQKPAPAPIQSGAQPEGR</sequence>
<dbReference type="CDD" id="cd11644">
    <property type="entry name" value="Precorrin-6Y-MT"/>
    <property type="match status" value="1"/>
</dbReference>
<feature type="compositionally biased region" description="Low complexity" evidence="6">
    <location>
        <begin position="27"/>
        <end position="40"/>
    </location>
</feature>
<feature type="region of interest" description="Disordered" evidence="6">
    <location>
        <begin position="269"/>
        <end position="306"/>
    </location>
</feature>
<evidence type="ECO:0000256" key="4">
    <source>
        <dbReference type="ARBA" id="ARBA00022679"/>
    </source>
</evidence>
<dbReference type="GO" id="GO:0032259">
    <property type="term" value="P:methylation"/>
    <property type="evidence" value="ECO:0007669"/>
    <property type="project" value="UniProtKB-KW"/>
</dbReference>
<dbReference type="InterPro" id="IPR012818">
    <property type="entry name" value="CbiE"/>
</dbReference>
<dbReference type="UniPathway" id="UPA00148"/>
<dbReference type="InterPro" id="IPR014008">
    <property type="entry name" value="Cbl_synth_MTase_CbiT"/>
</dbReference>
<dbReference type="InterPro" id="IPR050714">
    <property type="entry name" value="Cobalamin_biosynth_MTase"/>
</dbReference>
<dbReference type="InterPro" id="IPR035996">
    <property type="entry name" value="4pyrrol_Methylase_sf"/>
</dbReference>
<feature type="compositionally biased region" description="Basic and acidic residues" evidence="6">
    <location>
        <begin position="43"/>
        <end position="52"/>
    </location>
</feature>
<keyword evidence="3 8" id="KW-0489">Methyltransferase</keyword>
<evidence type="ECO:0000259" key="7">
    <source>
        <dbReference type="Pfam" id="PF00590"/>
    </source>
</evidence>